<dbReference type="PANTHER" id="PTHR30349:SF41">
    <property type="entry name" value="INTEGRASE_RECOMBINASE PROTEIN MJ0367-RELATED"/>
    <property type="match status" value="1"/>
</dbReference>
<dbReference type="RefSeq" id="WP_367407150.1">
    <property type="nucleotide sequence ID" value="NZ_JARNBH010000015.1"/>
</dbReference>
<evidence type="ECO:0000259" key="7">
    <source>
        <dbReference type="PROSITE" id="PS51900"/>
    </source>
</evidence>
<dbReference type="GO" id="GO:0006310">
    <property type="term" value="P:DNA recombination"/>
    <property type="evidence" value="ECO:0007669"/>
    <property type="project" value="UniProtKB-KW"/>
</dbReference>
<keyword evidence="4" id="KW-0233">DNA recombination</keyword>
<dbReference type="Gene3D" id="1.10.150.130">
    <property type="match status" value="1"/>
</dbReference>
<dbReference type="AlphaFoldDB" id="A0AAW9NHA8"/>
<keyword evidence="2" id="KW-0229">DNA integration</keyword>
<dbReference type="InterPro" id="IPR044068">
    <property type="entry name" value="CB"/>
</dbReference>
<dbReference type="Pfam" id="PF02899">
    <property type="entry name" value="Phage_int_SAM_1"/>
    <property type="match status" value="1"/>
</dbReference>
<feature type="domain" description="Tyr recombinase" evidence="6">
    <location>
        <begin position="170"/>
        <end position="351"/>
    </location>
</feature>
<dbReference type="GO" id="GO:0003677">
    <property type="term" value="F:DNA binding"/>
    <property type="evidence" value="ECO:0007669"/>
    <property type="project" value="UniProtKB-UniRule"/>
</dbReference>
<reference evidence="8 9" key="1">
    <citation type="submission" date="2023-03" db="EMBL/GenBank/DDBJ databases">
        <title>Bacillus Genome Sequencing.</title>
        <authorList>
            <person name="Dunlap C."/>
        </authorList>
    </citation>
    <scope>NUCLEOTIDE SEQUENCE [LARGE SCALE GENOMIC DNA]</scope>
    <source>
        <strain evidence="8 9">B-41290</strain>
    </source>
</reference>
<keyword evidence="9" id="KW-1185">Reference proteome</keyword>
<name>A0AAW9NHA8_9BACI</name>
<dbReference type="InterPro" id="IPR050090">
    <property type="entry name" value="Tyrosine_recombinase_XerCD"/>
</dbReference>
<comment type="similarity">
    <text evidence="1">Belongs to the 'phage' integrase family.</text>
</comment>
<dbReference type="PROSITE" id="PS51898">
    <property type="entry name" value="TYR_RECOMBINASE"/>
    <property type="match status" value="1"/>
</dbReference>
<feature type="domain" description="Core-binding (CB)" evidence="7">
    <location>
        <begin position="23"/>
        <end position="121"/>
    </location>
</feature>
<dbReference type="PROSITE" id="PS51900">
    <property type="entry name" value="CB"/>
    <property type="match status" value="1"/>
</dbReference>
<dbReference type="Proteomes" id="UP001307168">
    <property type="component" value="Unassembled WGS sequence"/>
</dbReference>
<gene>
    <name evidence="8" type="ORF">P4706_15455</name>
</gene>
<dbReference type="SUPFAM" id="SSF56349">
    <property type="entry name" value="DNA breaking-rejoining enzymes"/>
    <property type="match status" value="1"/>
</dbReference>
<proteinExistence type="inferred from homology"/>
<evidence type="ECO:0000256" key="2">
    <source>
        <dbReference type="ARBA" id="ARBA00022908"/>
    </source>
</evidence>
<dbReference type="PANTHER" id="PTHR30349">
    <property type="entry name" value="PHAGE INTEGRASE-RELATED"/>
    <property type="match status" value="1"/>
</dbReference>
<evidence type="ECO:0000256" key="4">
    <source>
        <dbReference type="ARBA" id="ARBA00023172"/>
    </source>
</evidence>
<dbReference type="InterPro" id="IPR002104">
    <property type="entry name" value="Integrase_catalytic"/>
</dbReference>
<evidence type="ECO:0000313" key="9">
    <source>
        <dbReference type="Proteomes" id="UP001307168"/>
    </source>
</evidence>
<organism evidence="8 9">
    <name type="scientific">Peribacillus castrilensis</name>
    <dbReference type="NCBI Taxonomy" id="2897690"/>
    <lineage>
        <taxon>Bacteria</taxon>
        <taxon>Bacillati</taxon>
        <taxon>Bacillota</taxon>
        <taxon>Bacilli</taxon>
        <taxon>Bacillales</taxon>
        <taxon>Bacillaceae</taxon>
        <taxon>Peribacillus</taxon>
    </lineage>
</organism>
<dbReference type="InterPro" id="IPR010998">
    <property type="entry name" value="Integrase_recombinase_N"/>
</dbReference>
<dbReference type="Pfam" id="PF00589">
    <property type="entry name" value="Phage_integrase"/>
    <property type="match status" value="1"/>
</dbReference>
<dbReference type="InterPro" id="IPR013762">
    <property type="entry name" value="Integrase-like_cat_sf"/>
</dbReference>
<dbReference type="InterPro" id="IPR011010">
    <property type="entry name" value="DNA_brk_join_enz"/>
</dbReference>
<evidence type="ECO:0000256" key="3">
    <source>
        <dbReference type="ARBA" id="ARBA00023125"/>
    </source>
</evidence>
<dbReference type="EMBL" id="JARNBH010000015">
    <property type="protein sequence ID" value="MEC0274450.1"/>
    <property type="molecule type" value="Genomic_DNA"/>
</dbReference>
<evidence type="ECO:0000256" key="1">
    <source>
        <dbReference type="ARBA" id="ARBA00008857"/>
    </source>
</evidence>
<evidence type="ECO:0000259" key="6">
    <source>
        <dbReference type="PROSITE" id="PS51898"/>
    </source>
</evidence>
<dbReference type="Gene3D" id="1.10.443.10">
    <property type="entry name" value="Intergrase catalytic core"/>
    <property type="match status" value="1"/>
</dbReference>
<sequence length="364" mass="42828">MVIVREVVIPSGEKRWIVLANEIKPVIPIMKYIKYLDSLGKAPNTLKSYCYHLKLYWEFLLSHDKSYKEVDLNLLASFIGWLRMPQQNGKVKYLYGEKAKRRERSINIIVSCVINFYDYLMRLDGFEKDLKTKVMKEIKVHKHSYKSFLNHISDKQLQTMNVLKVKEPRRKIKTVTEEQITQIQKACKTIRDQLIIRIMYEGGLRASEVINLWIEDFNINDHSILVRKSKTVAGENRKVYVSKETMNVFQDYIIDYHTDEVDTNFVFFNLSGKNKGKPIQYWTIQSLMRRIGKKTGIDFSAHMLRHTCATNLHEHGMDASSIQKFLGHAYVQTTLQMYVHPSDETIRKNWESAMKKQIGDLYDN</sequence>
<keyword evidence="3 5" id="KW-0238">DNA-binding</keyword>
<evidence type="ECO:0000256" key="5">
    <source>
        <dbReference type="PROSITE-ProRule" id="PRU01248"/>
    </source>
</evidence>
<dbReference type="InterPro" id="IPR004107">
    <property type="entry name" value="Integrase_SAM-like_N"/>
</dbReference>
<accession>A0AAW9NHA8</accession>
<comment type="caution">
    <text evidence="8">The sequence shown here is derived from an EMBL/GenBank/DDBJ whole genome shotgun (WGS) entry which is preliminary data.</text>
</comment>
<evidence type="ECO:0000313" key="8">
    <source>
        <dbReference type="EMBL" id="MEC0274450.1"/>
    </source>
</evidence>
<dbReference type="GO" id="GO:0015074">
    <property type="term" value="P:DNA integration"/>
    <property type="evidence" value="ECO:0007669"/>
    <property type="project" value="UniProtKB-KW"/>
</dbReference>
<protein>
    <submittedName>
        <fullName evidence="8">Tyrosine-type recombinase/integrase</fullName>
    </submittedName>
</protein>